<keyword evidence="2" id="KW-1185">Reference proteome</keyword>
<proteinExistence type="predicted"/>
<gene>
    <name evidence="1" type="ORF">BV22DRAFT_1026370</name>
</gene>
<dbReference type="Proteomes" id="UP000790709">
    <property type="component" value="Unassembled WGS sequence"/>
</dbReference>
<name>A0ACB8AW51_9AGAM</name>
<reference evidence="1" key="1">
    <citation type="journal article" date="2021" name="New Phytol.">
        <title>Evolutionary innovations through gain and loss of genes in the ectomycorrhizal Boletales.</title>
        <authorList>
            <person name="Wu G."/>
            <person name="Miyauchi S."/>
            <person name="Morin E."/>
            <person name="Kuo A."/>
            <person name="Drula E."/>
            <person name="Varga T."/>
            <person name="Kohler A."/>
            <person name="Feng B."/>
            <person name="Cao Y."/>
            <person name="Lipzen A."/>
            <person name="Daum C."/>
            <person name="Hundley H."/>
            <person name="Pangilinan J."/>
            <person name="Johnson J."/>
            <person name="Barry K."/>
            <person name="LaButti K."/>
            <person name="Ng V."/>
            <person name="Ahrendt S."/>
            <person name="Min B."/>
            <person name="Choi I.G."/>
            <person name="Park H."/>
            <person name="Plett J.M."/>
            <person name="Magnuson J."/>
            <person name="Spatafora J.W."/>
            <person name="Nagy L.G."/>
            <person name="Henrissat B."/>
            <person name="Grigoriev I.V."/>
            <person name="Yang Z.L."/>
            <person name="Xu J."/>
            <person name="Martin F.M."/>
        </authorList>
    </citation>
    <scope>NUCLEOTIDE SEQUENCE</scope>
    <source>
        <strain evidence="1">KUC20120723A-06</strain>
    </source>
</reference>
<evidence type="ECO:0000313" key="1">
    <source>
        <dbReference type="EMBL" id="KAH7917409.1"/>
    </source>
</evidence>
<dbReference type="EMBL" id="MU267075">
    <property type="protein sequence ID" value="KAH7917409.1"/>
    <property type="molecule type" value="Genomic_DNA"/>
</dbReference>
<comment type="caution">
    <text evidence="1">The sequence shown here is derived from an EMBL/GenBank/DDBJ whole genome shotgun (WGS) entry which is preliminary data.</text>
</comment>
<protein>
    <submittedName>
        <fullName evidence="1">Uncharacterized protein</fullName>
    </submittedName>
</protein>
<accession>A0ACB8AW51</accession>
<organism evidence="1 2">
    <name type="scientific">Leucogyrophana mollusca</name>
    <dbReference type="NCBI Taxonomy" id="85980"/>
    <lineage>
        <taxon>Eukaryota</taxon>
        <taxon>Fungi</taxon>
        <taxon>Dikarya</taxon>
        <taxon>Basidiomycota</taxon>
        <taxon>Agaricomycotina</taxon>
        <taxon>Agaricomycetes</taxon>
        <taxon>Agaricomycetidae</taxon>
        <taxon>Boletales</taxon>
        <taxon>Boletales incertae sedis</taxon>
        <taxon>Leucogyrophana</taxon>
    </lineage>
</organism>
<sequence>MVVRDVVTCWNYTHAMIKRALMLRKAIDTWVLDCEEVQPFFLSNNEWSLLEKLAEVLEVCRSVFM</sequence>
<evidence type="ECO:0000313" key="2">
    <source>
        <dbReference type="Proteomes" id="UP000790709"/>
    </source>
</evidence>